<dbReference type="Gene3D" id="2.40.50.140">
    <property type="entry name" value="Nucleic acid-binding proteins"/>
    <property type="match status" value="1"/>
</dbReference>
<proteinExistence type="inferred from homology"/>
<dbReference type="GO" id="GO:0003697">
    <property type="term" value="F:single-stranded DNA binding"/>
    <property type="evidence" value="ECO:0007669"/>
    <property type="project" value="UniProtKB-UniRule"/>
</dbReference>
<comment type="function">
    <text evidence="2">Plays an important role in DNA replication, recombination and repair. Binds to ssDNA and to an array of partner proteins to recruit them to their sites of action during DNA metabolism.</text>
</comment>
<feature type="short sequence motif" description="Important for interaction with partner proteins" evidence="2">
    <location>
        <begin position="143"/>
        <end position="148"/>
    </location>
</feature>
<dbReference type="NCBIfam" id="TIGR00621">
    <property type="entry name" value="ssb"/>
    <property type="match status" value="1"/>
</dbReference>
<dbReference type="HAMAP" id="MF_00984">
    <property type="entry name" value="SSB"/>
    <property type="match status" value="1"/>
</dbReference>
<protein>
    <recommendedName>
        <fullName evidence="2 3">Single-stranded DNA-binding protein</fullName>
        <shortName evidence="2">SSB</shortName>
    </recommendedName>
</protein>
<dbReference type="GO" id="GO:0009295">
    <property type="term" value="C:nucleoid"/>
    <property type="evidence" value="ECO:0007669"/>
    <property type="project" value="TreeGrafter"/>
</dbReference>
<evidence type="ECO:0000313" key="5">
    <source>
        <dbReference type="EMBL" id="TAA29971.1"/>
    </source>
</evidence>
<evidence type="ECO:0000256" key="2">
    <source>
        <dbReference type="HAMAP-Rule" id="MF_00984"/>
    </source>
</evidence>
<dbReference type="PANTHER" id="PTHR10302:SF27">
    <property type="entry name" value="SINGLE-STRANDED DNA-BINDING PROTEIN"/>
    <property type="match status" value="1"/>
</dbReference>
<dbReference type="EMBL" id="SHMB01000003">
    <property type="protein sequence ID" value="TAA29971.1"/>
    <property type="molecule type" value="Genomic_DNA"/>
</dbReference>
<organism evidence="5 6">
    <name type="scientific">Pseudoxanthomonas winnipegensis</name>
    <dbReference type="NCBI Taxonomy" id="2480810"/>
    <lineage>
        <taxon>Bacteria</taxon>
        <taxon>Pseudomonadati</taxon>
        <taxon>Pseudomonadota</taxon>
        <taxon>Gammaproteobacteria</taxon>
        <taxon>Lysobacterales</taxon>
        <taxon>Lysobacteraceae</taxon>
        <taxon>Pseudoxanthomonas</taxon>
    </lineage>
</organism>
<keyword evidence="2" id="KW-0233">DNA recombination</keyword>
<dbReference type="Pfam" id="PF00436">
    <property type="entry name" value="SSB"/>
    <property type="match status" value="1"/>
</dbReference>
<name>A0A4Q8LKL4_9GAMM</name>
<accession>A0A4Q8LKL4</accession>
<dbReference type="PANTHER" id="PTHR10302">
    <property type="entry name" value="SINGLE-STRANDED DNA-BINDING PROTEIN"/>
    <property type="match status" value="1"/>
</dbReference>
<evidence type="ECO:0000256" key="1">
    <source>
        <dbReference type="ARBA" id="ARBA00023125"/>
    </source>
</evidence>
<dbReference type="InterPro" id="IPR012340">
    <property type="entry name" value="NA-bd_OB-fold"/>
</dbReference>
<dbReference type="InterPro" id="IPR000424">
    <property type="entry name" value="Primosome_PriB/ssb"/>
</dbReference>
<keyword evidence="1 2" id="KW-0238">DNA-binding</keyword>
<keyword evidence="2" id="KW-0235">DNA replication</keyword>
<evidence type="ECO:0000256" key="3">
    <source>
        <dbReference type="PIRNR" id="PIRNR002070"/>
    </source>
</evidence>
<keyword evidence="2" id="KW-0234">DNA repair</keyword>
<dbReference type="RefSeq" id="WP_130518481.1">
    <property type="nucleotide sequence ID" value="NZ_SHMA01000002.1"/>
</dbReference>
<comment type="caution">
    <text evidence="2">Lacks conserved residue(s) required for the propagation of feature annotation.</text>
</comment>
<dbReference type="Proteomes" id="UP000291286">
    <property type="component" value="Unassembled WGS sequence"/>
</dbReference>
<feature type="compositionally biased region" description="Low complexity" evidence="4">
    <location>
        <begin position="125"/>
        <end position="140"/>
    </location>
</feature>
<comment type="caution">
    <text evidence="5">The sequence shown here is derived from an EMBL/GenBank/DDBJ whole genome shotgun (WGS) entry which is preliminary data.</text>
</comment>
<sequence>MSRGHQRVIVTGHLGADPEVKAPQAGGLIADFRVAVTEVFKNRAGEREEHTEWLRIKAFNRCAEIAQQYLRKGSLVTIEGKLRTERWQASDGSDRYSAWIYCDPRGLTLHGGREHARTGVEHQGRSSAPPGRAPAQPQPGDVDDDIPF</sequence>
<feature type="region of interest" description="Disordered" evidence="4">
    <location>
        <begin position="114"/>
        <end position="148"/>
    </location>
</feature>
<gene>
    <name evidence="5" type="primary">ssb</name>
    <name evidence="5" type="ORF">EA661_10690</name>
</gene>
<keyword evidence="2" id="KW-0227">DNA damage</keyword>
<dbReference type="CDD" id="cd04496">
    <property type="entry name" value="SSB_OBF"/>
    <property type="match status" value="1"/>
</dbReference>
<evidence type="ECO:0000256" key="4">
    <source>
        <dbReference type="SAM" id="MobiDB-lite"/>
    </source>
</evidence>
<evidence type="ECO:0000313" key="6">
    <source>
        <dbReference type="Proteomes" id="UP000291286"/>
    </source>
</evidence>
<dbReference type="GO" id="GO:0006310">
    <property type="term" value="P:DNA recombination"/>
    <property type="evidence" value="ECO:0007669"/>
    <property type="project" value="UniProtKB-UniRule"/>
</dbReference>
<dbReference type="InterPro" id="IPR011344">
    <property type="entry name" value="ssDNA-bd"/>
</dbReference>
<dbReference type="PIRSF" id="PIRSF002070">
    <property type="entry name" value="SSB"/>
    <property type="match status" value="1"/>
</dbReference>
<dbReference type="GO" id="GO:0006281">
    <property type="term" value="P:DNA repair"/>
    <property type="evidence" value="ECO:0007669"/>
    <property type="project" value="UniProtKB-UniRule"/>
</dbReference>
<dbReference type="GO" id="GO:0006260">
    <property type="term" value="P:DNA replication"/>
    <property type="evidence" value="ECO:0007669"/>
    <property type="project" value="UniProtKB-UniRule"/>
</dbReference>
<dbReference type="SUPFAM" id="SSF50249">
    <property type="entry name" value="Nucleic acid-binding proteins"/>
    <property type="match status" value="1"/>
</dbReference>
<reference evidence="5 6" key="1">
    <citation type="submission" date="2019-02" db="EMBL/GenBank/DDBJ databases">
        <title>WGS of Pseudoxanthomonas species novum from clinical isolates.</title>
        <authorList>
            <person name="Bernier A.-M."/>
            <person name="Bernard K."/>
            <person name="Vachon A."/>
        </authorList>
    </citation>
    <scope>NUCLEOTIDE SEQUENCE [LARGE SCALE GENOMIC DNA]</scope>
    <source>
        <strain evidence="5 6">NML171202</strain>
    </source>
</reference>
<dbReference type="AlphaFoldDB" id="A0A4Q8LKL4"/>
<feature type="compositionally biased region" description="Basic and acidic residues" evidence="4">
    <location>
        <begin position="114"/>
        <end position="124"/>
    </location>
</feature>
<dbReference type="PROSITE" id="PS50935">
    <property type="entry name" value="SSB"/>
    <property type="match status" value="1"/>
</dbReference>
<comment type="subunit">
    <text evidence="2">Homotetramer.</text>
</comment>